<feature type="compositionally biased region" description="Low complexity" evidence="2">
    <location>
        <begin position="67"/>
        <end position="86"/>
    </location>
</feature>
<protein>
    <submittedName>
        <fullName evidence="3">Uncharacterized protein</fullName>
    </submittedName>
</protein>
<dbReference type="EMBL" id="BKCJ010000618">
    <property type="protein sequence ID" value="GEU34797.1"/>
    <property type="molecule type" value="Genomic_DNA"/>
</dbReference>
<feature type="region of interest" description="Disordered" evidence="2">
    <location>
        <begin position="52"/>
        <end position="86"/>
    </location>
</feature>
<evidence type="ECO:0000256" key="1">
    <source>
        <dbReference type="SAM" id="Coils"/>
    </source>
</evidence>
<organism evidence="3">
    <name type="scientific">Tanacetum cinerariifolium</name>
    <name type="common">Dalmatian daisy</name>
    <name type="synonym">Chrysanthemum cinerariifolium</name>
    <dbReference type="NCBI Taxonomy" id="118510"/>
    <lineage>
        <taxon>Eukaryota</taxon>
        <taxon>Viridiplantae</taxon>
        <taxon>Streptophyta</taxon>
        <taxon>Embryophyta</taxon>
        <taxon>Tracheophyta</taxon>
        <taxon>Spermatophyta</taxon>
        <taxon>Magnoliopsida</taxon>
        <taxon>eudicotyledons</taxon>
        <taxon>Gunneridae</taxon>
        <taxon>Pentapetalae</taxon>
        <taxon>asterids</taxon>
        <taxon>campanulids</taxon>
        <taxon>Asterales</taxon>
        <taxon>Asteraceae</taxon>
        <taxon>Asteroideae</taxon>
        <taxon>Anthemideae</taxon>
        <taxon>Anthemidinae</taxon>
        <taxon>Tanacetum</taxon>
    </lineage>
</organism>
<sequence>MRRVGKGFSGVETPLFEGMLAIGQPAEERLVAAQVQVNDDAAAAVKENVAEDVSHNAIPSPPPHSIPSPSQEPSSPPQQQQKTANAAQKLEIVQLKAGVKKLEKANKLKSSKLRRLRKVGTSRRVESSDDMEDVFNQGRMIDDMDIDEGIKLVKDAEVVESEGRHAVQQVEKQAEIYNLELDHSSKVLSMQEDDSEVQEVVEVTTTAKLITEVVIAATSQEVSAASATIPAAKPTIPAAVLTVGAAYTRKRKGVIIRDPEEELSLKTSAETPKEEINKDYEKFSKFIDWDAAMDHVNQKSNNPQYIKRYQGMKKRPQTESEARKNIMIYLKNTAGYKMDFIKRMTYAQICPIFQARFDENIRFLFKSREEMEAEDQEIIKSLNETHAQKAAKRRKLSEKAQEVEDLRKRLEVVEDEDDDVFVEATPLASKVPVMDYQIVLIDNKPRFKIIRADETRQFYISFATLLKNFDKEDLETLWRIVKDRFSTTKQTNFSYMYLLLTLKTMFKEPDGQDAIWRNQKSVHGLALVKRWKLLTSCGVHVITLSIV</sequence>
<gene>
    <name evidence="3" type="ORF">Tci_006775</name>
</gene>
<dbReference type="AlphaFoldDB" id="A0A6L2JDZ6"/>
<keyword evidence="1" id="KW-0175">Coiled coil</keyword>
<evidence type="ECO:0000256" key="2">
    <source>
        <dbReference type="SAM" id="MobiDB-lite"/>
    </source>
</evidence>
<comment type="caution">
    <text evidence="3">The sequence shown here is derived from an EMBL/GenBank/DDBJ whole genome shotgun (WGS) entry which is preliminary data.</text>
</comment>
<accession>A0A6L2JDZ6</accession>
<evidence type="ECO:0000313" key="3">
    <source>
        <dbReference type="EMBL" id="GEU34797.1"/>
    </source>
</evidence>
<feature type="coiled-coil region" evidence="1">
    <location>
        <begin position="379"/>
        <end position="416"/>
    </location>
</feature>
<reference evidence="3" key="1">
    <citation type="journal article" date="2019" name="Sci. Rep.">
        <title>Draft genome of Tanacetum cinerariifolium, the natural source of mosquito coil.</title>
        <authorList>
            <person name="Yamashiro T."/>
            <person name="Shiraishi A."/>
            <person name="Satake H."/>
            <person name="Nakayama K."/>
        </authorList>
    </citation>
    <scope>NUCLEOTIDE SEQUENCE</scope>
</reference>
<proteinExistence type="predicted"/>
<name>A0A6L2JDZ6_TANCI</name>